<evidence type="ECO:0000313" key="11">
    <source>
        <dbReference type="EMBL" id="MEC0241882.1"/>
    </source>
</evidence>
<evidence type="ECO:0000256" key="3">
    <source>
        <dbReference type="ARBA" id="ARBA00022692"/>
    </source>
</evidence>
<feature type="transmembrane region" description="Helical" evidence="6">
    <location>
        <begin position="55"/>
        <end position="71"/>
    </location>
</feature>
<evidence type="ECO:0000256" key="6">
    <source>
        <dbReference type="SAM" id="Phobius"/>
    </source>
</evidence>
<evidence type="ECO:0000259" key="10">
    <source>
        <dbReference type="Pfam" id="PF25155"/>
    </source>
</evidence>
<accession>A0ABU6GUQ3</accession>
<evidence type="ECO:0000259" key="7">
    <source>
        <dbReference type="Pfam" id="PF22813"/>
    </source>
</evidence>
<keyword evidence="4 6" id="KW-1133">Transmembrane helix</keyword>
<dbReference type="InterPro" id="IPR054530">
    <property type="entry name" value="TcaA_4th"/>
</dbReference>
<dbReference type="EMBL" id="JARLKZ010000014">
    <property type="protein sequence ID" value="MEC0241882.1"/>
    <property type="molecule type" value="Genomic_DNA"/>
</dbReference>
<organism evidence="11 12">
    <name type="scientific">Paenibacillus dokdonensis</name>
    <dbReference type="NCBI Taxonomy" id="2567944"/>
    <lineage>
        <taxon>Bacteria</taxon>
        <taxon>Bacillati</taxon>
        <taxon>Bacillota</taxon>
        <taxon>Bacilli</taxon>
        <taxon>Bacillales</taxon>
        <taxon>Paenibacillaceae</taxon>
        <taxon>Paenibacillus</taxon>
    </lineage>
</organism>
<dbReference type="Proteomes" id="UP001344632">
    <property type="component" value="Unassembled WGS sequence"/>
</dbReference>
<evidence type="ECO:0000259" key="9">
    <source>
        <dbReference type="Pfam" id="PF22820"/>
    </source>
</evidence>
<feature type="domain" description="TcaA 4th" evidence="9">
    <location>
        <begin position="184"/>
        <end position="247"/>
    </location>
</feature>
<keyword evidence="2" id="KW-1003">Cell membrane</keyword>
<dbReference type="Pfam" id="PF22820">
    <property type="entry name" value="TcaA_3rd_4th"/>
    <property type="match status" value="2"/>
</dbReference>
<evidence type="ECO:0000259" key="8">
    <source>
        <dbReference type="Pfam" id="PF22819"/>
    </source>
</evidence>
<sequence length="625" mass="69846">MAFCKQCGSQLAEQSKFCRECGNQIGQMEPVVRSVDMSAPGTAATPVRMSLKAKIWLMSVIALIILCTAAYKTGEHFTSKERLISKLETALNHKDMKKTAALLVPGDKRLTINENTLAAFKSYLDSEPDEQKRLIQDLNEQAKELDRIKDSGSDSGTYRGVIHLEKKGKKLLVYNHYRLVVEPVYVTLQTNYQDTALYVGEQQVGAADKPDYEQKYGPYLPGKYTLTAKLKTDLVDLVRSEEMNLLDRNAVYTSSLHLDGEDVTVDMGLGEVQDLKGTVVINGKDTAINPYKQPTFGPVTTDGTMKMSIQSTFPWGTLTTAEVPISSDYIEVNPVSDKAFEESIMDQVAKNNQQQLVAYTSGDVNKMEAATDTFKESVRQRIVQDREYRNYYQGRYMGSTFDLDSMRLYQDNGHWECSLNANIRMMEDNFYDGDTPSLEENSRAVKVVLVFDAQKKGWYVDSIRDTYGFGSGLTKDTVSKDPGVYMSVWAPKSAAAAASASAQGLDYSGTLWFMNEYLSTSVEAMNNRLFDQVANLIDPAGPAYKESENYIAHLEAKGITEYLNSFELLDLSKNSDGSYKAVTSENYTISYQDGSVKNKSFVSEYKLVTIDGMLKVHQLVSTKEQ</sequence>
<keyword evidence="12" id="KW-1185">Reference proteome</keyword>
<feature type="domain" description="YvbJ-like NTF2-like" evidence="10">
    <location>
        <begin position="344"/>
        <end position="463"/>
    </location>
</feature>
<name>A0ABU6GUQ3_9BACL</name>
<comment type="subcellular location">
    <subcellularLocation>
        <location evidence="1">Cell membrane</location>
        <topology evidence="1">Single-pass membrane protein</topology>
    </subcellularLocation>
</comment>
<evidence type="ECO:0000256" key="1">
    <source>
        <dbReference type="ARBA" id="ARBA00004162"/>
    </source>
</evidence>
<evidence type="ECO:0000313" key="12">
    <source>
        <dbReference type="Proteomes" id="UP001344632"/>
    </source>
</evidence>
<feature type="domain" description="TcaA 4th" evidence="9">
    <location>
        <begin position="275"/>
        <end position="333"/>
    </location>
</feature>
<evidence type="ECO:0000256" key="5">
    <source>
        <dbReference type="ARBA" id="ARBA00023136"/>
    </source>
</evidence>
<dbReference type="PANTHER" id="PTHR40038">
    <property type="entry name" value="MEMBRANE-ASSOCIATED PROTEIN TCAA"/>
    <property type="match status" value="1"/>
</dbReference>
<reference evidence="11 12" key="1">
    <citation type="submission" date="2023-03" db="EMBL/GenBank/DDBJ databases">
        <title>Bacillus Genome Sequencing.</title>
        <authorList>
            <person name="Dunlap C."/>
        </authorList>
    </citation>
    <scope>NUCLEOTIDE SEQUENCE [LARGE SCALE GENOMIC DNA]</scope>
    <source>
        <strain evidence="11 12">BD-525</strain>
    </source>
</reference>
<dbReference type="InterPro" id="IPR054529">
    <property type="entry name" value="TcaA_2nd"/>
</dbReference>
<dbReference type="Pfam" id="PF22819">
    <property type="entry name" value="TcaA_5th"/>
    <property type="match status" value="1"/>
</dbReference>
<evidence type="ECO:0008006" key="13">
    <source>
        <dbReference type="Google" id="ProtNLM"/>
    </source>
</evidence>
<evidence type="ECO:0000256" key="2">
    <source>
        <dbReference type="ARBA" id="ARBA00022475"/>
    </source>
</evidence>
<gene>
    <name evidence="11" type="ORF">P4H66_18875</name>
</gene>
<evidence type="ECO:0000256" key="4">
    <source>
        <dbReference type="ARBA" id="ARBA00022989"/>
    </source>
</evidence>
<dbReference type="RefSeq" id="WP_326089553.1">
    <property type="nucleotide sequence ID" value="NZ_JARLKZ010000014.1"/>
</dbReference>
<dbReference type="InterPro" id="IPR054528">
    <property type="entry name" value="TcaA_5th"/>
</dbReference>
<keyword evidence="3 6" id="KW-0812">Transmembrane</keyword>
<dbReference type="InterPro" id="IPR056902">
    <property type="entry name" value="NTF2_YvbJ"/>
</dbReference>
<keyword evidence="5 6" id="KW-0472">Membrane</keyword>
<feature type="domain" description="TcaA second" evidence="7">
    <location>
        <begin position="80"/>
        <end position="181"/>
    </location>
</feature>
<dbReference type="PANTHER" id="PTHR40038:SF1">
    <property type="entry name" value="MEMBRANE-ASSOCIATED PROTEIN TCAA"/>
    <property type="match status" value="1"/>
</dbReference>
<feature type="domain" description="TcaA protein NTF2-like" evidence="8">
    <location>
        <begin position="513"/>
        <end position="619"/>
    </location>
</feature>
<protein>
    <recommendedName>
        <fullName evidence="13">Zinc-ribbon domain-containing protein</fullName>
    </recommendedName>
</protein>
<dbReference type="Pfam" id="PF22813">
    <property type="entry name" value="TcaA_2nd"/>
    <property type="match status" value="1"/>
</dbReference>
<proteinExistence type="predicted"/>
<dbReference type="Pfam" id="PF25155">
    <property type="entry name" value="NTF2_YvbJ"/>
    <property type="match status" value="1"/>
</dbReference>
<comment type="caution">
    <text evidence="11">The sequence shown here is derived from an EMBL/GenBank/DDBJ whole genome shotgun (WGS) entry which is preliminary data.</text>
</comment>